<dbReference type="KEGG" id="ptan:CRYO30217_01990"/>
<evidence type="ECO:0000256" key="2">
    <source>
        <dbReference type="SAM" id="Coils"/>
    </source>
</evidence>
<evidence type="ECO:0000313" key="5">
    <source>
        <dbReference type="EMBL" id="CAG5082716.1"/>
    </source>
</evidence>
<protein>
    <recommendedName>
        <fullName evidence="4">HAMP domain-containing protein</fullName>
    </recommendedName>
</protein>
<dbReference type="InterPro" id="IPR052016">
    <property type="entry name" value="Bact_Sigma-Reg"/>
</dbReference>
<dbReference type="EMBL" id="OU015584">
    <property type="protein sequence ID" value="CAG5082716.1"/>
    <property type="molecule type" value="Genomic_DNA"/>
</dbReference>
<evidence type="ECO:0000256" key="1">
    <source>
        <dbReference type="ARBA" id="ARBA00022801"/>
    </source>
</evidence>
<feature type="domain" description="HAMP" evidence="4">
    <location>
        <begin position="433"/>
        <end position="485"/>
    </location>
</feature>
<organism evidence="5 6">
    <name type="scientific">Parvicella tangerina</name>
    <dbReference type="NCBI Taxonomy" id="2829795"/>
    <lineage>
        <taxon>Bacteria</taxon>
        <taxon>Pseudomonadati</taxon>
        <taxon>Bacteroidota</taxon>
        <taxon>Flavobacteriia</taxon>
        <taxon>Flavobacteriales</taxon>
        <taxon>Parvicellaceae</taxon>
        <taxon>Parvicella</taxon>
    </lineage>
</organism>
<dbReference type="PANTHER" id="PTHR43156">
    <property type="entry name" value="STAGE II SPORULATION PROTEIN E-RELATED"/>
    <property type="match status" value="1"/>
</dbReference>
<keyword evidence="3" id="KW-0812">Transmembrane</keyword>
<dbReference type="InterPro" id="IPR003660">
    <property type="entry name" value="HAMP_dom"/>
</dbReference>
<keyword evidence="6" id="KW-1185">Reference proteome</keyword>
<dbReference type="PROSITE" id="PS50885">
    <property type="entry name" value="HAMP"/>
    <property type="match status" value="1"/>
</dbReference>
<reference evidence="5" key="1">
    <citation type="submission" date="2021-04" db="EMBL/GenBank/DDBJ databases">
        <authorList>
            <person name="Rodrigo-Torres L."/>
            <person name="Arahal R. D."/>
            <person name="Lucena T."/>
        </authorList>
    </citation>
    <scope>NUCLEOTIDE SEQUENCE</scope>
    <source>
        <strain evidence="5">AS29M-1</strain>
    </source>
</reference>
<dbReference type="Gene3D" id="3.30.450.20">
    <property type="entry name" value="PAS domain"/>
    <property type="match status" value="1"/>
</dbReference>
<feature type="transmembrane region" description="Helical" evidence="3">
    <location>
        <begin position="7"/>
        <end position="27"/>
    </location>
</feature>
<dbReference type="AlphaFoldDB" id="A0A916JNF6"/>
<keyword evidence="3" id="KW-0472">Membrane</keyword>
<keyword evidence="1" id="KW-0378">Hydrolase</keyword>
<evidence type="ECO:0000259" key="4">
    <source>
        <dbReference type="PROSITE" id="PS50885"/>
    </source>
</evidence>
<evidence type="ECO:0000256" key="3">
    <source>
        <dbReference type="SAM" id="Phobius"/>
    </source>
</evidence>
<dbReference type="Gene3D" id="3.60.40.10">
    <property type="entry name" value="PPM-type phosphatase domain"/>
    <property type="match status" value="1"/>
</dbReference>
<evidence type="ECO:0000313" key="6">
    <source>
        <dbReference type="Proteomes" id="UP000683507"/>
    </source>
</evidence>
<dbReference type="PANTHER" id="PTHR43156:SF9">
    <property type="entry name" value="HAMP DOMAIN-CONTAINING PROTEIN"/>
    <property type="match status" value="1"/>
</dbReference>
<dbReference type="SMART" id="SM00304">
    <property type="entry name" value="HAMP"/>
    <property type="match status" value="1"/>
</dbReference>
<dbReference type="Gene3D" id="6.10.340.10">
    <property type="match status" value="1"/>
</dbReference>
<dbReference type="CDD" id="cd06225">
    <property type="entry name" value="HAMP"/>
    <property type="match status" value="1"/>
</dbReference>
<dbReference type="Proteomes" id="UP000683507">
    <property type="component" value="Chromosome"/>
</dbReference>
<dbReference type="RefSeq" id="WP_258542197.1">
    <property type="nucleotide sequence ID" value="NZ_OU015584.1"/>
</dbReference>
<dbReference type="SUPFAM" id="SSF158472">
    <property type="entry name" value="HAMP domain-like"/>
    <property type="match status" value="1"/>
</dbReference>
<feature type="coiled-coil region" evidence="2">
    <location>
        <begin position="477"/>
        <end position="504"/>
    </location>
</feature>
<keyword evidence="3" id="KW-1133">Transmembrane helix</keyword>
<dbReference type="Pfam" id="PF07228">
    <property type="entry name" value="SpoIIE"/>
    <property type="match status" value="1"/>
</dbReference>
<keyword evidence="2" id="KW-0175">Coiled coil</keyword>
<name>A0A916JNF6_9FLAO</name>
<gene>
    <name evidence="5" type="ORF">CRYO30217_01990</name>
</gene>
<dbReference type="SMART" id="SM00331">
    <property type="entry name" value="PP2C_SIG"/>
    <property type="match status" value="1"/>
</dbReference>
<accession>A0A916JNF6</accession>
<sequence length="767" mass="87648">MKIGLKLTLTFVAISLISVSIIGWISYQQGKTGLQEESFNRLTAVREMKASQIEDYFVQIENQIISYSQNRTVIEAMKDFKEGFKLVPSEIDSTHHDLEHLHQYYESEFIDRLNDNSTIENKAEDFIIEHESGEILQNIYIAENPNPIGEKHNLTYVEDSLSYTQTHTYYHPLFKDFLEKFGYYDIFLIDSKSGDIVYTVFKEVDYGTSLKDGKFSNSNLANVYKAAVGSHDDNFVTVIDFQPYEPSYNAPAAFMASPIFDGDECIGVLAFQMPIEKINNIMTNRQEWMNVGLGESGETYLVSEDYTLRNQSRFLIEDRENYFKMIEEIGTPKETIDKIQAFHSCIGLQEVRTEGTIAALNGESNTKIFEDYRGVEVLSSYKPLNIRGLNWVIMSEIDKAEAYAPITRLRDQILFFFGVTILIILIISFFVARQITKPIKSLTKTSRELARGNWDVEVKVEQKDEIGILALSFKSMQESLHKMIDNLNEANHTLEDKVAKRTQELKLQKDLIEEKNREVMDSIHYAQRLQTAILPTSQYIYENLRDSFILFKPKDIVSGDFYWMTDIDGKVYVAAVDCTGHGVPGAMVSIVGANGLNRCVKEFGLKKPGDILNKLRELVIETFNASHEGEVKDGMDIALLAIDKQSKKVEFAGANNPLWIAHKNTKEMEVIKADKQPIGKFDHAVPFSTHELQLSEGDCLYVFTDGYADQFGGMKGKKLKYKPFQQMLLSNMHLPMHEQKDLIEDAFVEWMSDFEQVDDVCVIGLRL</sequence>
<dbReference type="GO" id="GO:0007165">
    <property type="term" value="P:signal transduction"/>
    <property type="evidence" value="ECO:0007669"/>
    <property type="project" value="InterPro"/>
</dbReference>
<dbReference type="Pfam" id="PF00672">
    <property type="entry name" value="HAMP"/>
    <property type="match status" value="1"/>
</dbReference>
<dbReference type="InterPro" id="IPR036457">
    <property type="entry name" value="PPM-type-like_dom_sf"/>
</dbReference>
<dbReference type="GO" id="GO:0016791">
    <property type="term" value="F:phosphatase activity"/>
    <property type="evidence" value="ECO:0007669"/>
    <property type="project" value="TreeGrafter"/>
</dbReference>
<dbReference type="GO" id="GO:0016020">
    <property type="term" value="C:membrane"/>
    <property type="evidence" value="ECO:0007669"/>
    <property type="project" value="InterPro"/>
</dbReference>
<dbReference type="InterPro" id="IPR001932">
    <property type="entry name" value="PPM-type_phosphatase-like_dom"/>
</dbReference>
<feature type="transmembrane region" description="Helical" evidence="3">
    <location>
        <begin position="413"/>
        <end position="432"/>
    </location>
</feature>
<proteinExistence type="predicted"/>